<dbReference type="InterPro" id="IPR030392">
    <property type="entry name" value="S74_ICA"/>
</dbReference>
<dbReference type="AlphaFoldDB" id="A0AAP7IE75"/>
<sequence>MILEKSFPLSLGHEFRRDIFYNFKTIEQQHNDLVNYIKYHHKIDEHVHEAKQIDYLNFVTDTGLRVNWNMRNVINYTNNRVSNLVLGSFKDGRKEIIDSRVSTFNNNTVHTILSERLLADFLFMNSKIDELWSGMAYVNIHKLDLLEEVEHGYKMSNENLLKIDEGYILYFPEGTYILDEPVKNLSFGVGAKLFINEVEFELSAFPQQINNVEQNGQRLNNLVNGINAGLNVNLDLVNSYGNTVYGSEAFKHAHGQKRNTMIGQDAGKELDVSYSNTAIGAGSLKESNYADRGTYIGGNAGKWAGSSENIVGRHQLYTEPDINNTLNTYWPNWRDYAGKVDSPAFTARKREDNQSNVAIGRNAQGFNITTKRSVGVGYNAMEQTLNGDGIVAIGENAFQYGIKAKYSTFVGGRAGWHMMDSYQDTVIGKSAAQELVHASRNTIIGYGAAGWRWGNHEDKIDRNVVIGRNAMARSKGDAFANTVIGENAMAVSDGAQENTILGHSAGANNETGFRNTFIGANGGTYLKNTKNATGLGYNALNDVTMNGYENITGIGQNSSVTGSNQLQLGNSKTTPYAFQALQLRSDERDKADITKSSLGLDFIKKLKPVEYRLDLREDYYETDENGEFIVDEFGNKNPIPKDGSKKRNRLHQGFIAQDVQKIVEDINIDFAGIQHHEKDGGNDVYSIGYEELIAPIINAIQEQNKIIEKQQNQINYLTSKYVERGVK</sequence>
<feature type="domain" description="Peptidase S74" evidence="1">
    <location>
        <begin position="585"/>
        <end position="714"/>
    </location>
</feature>
<dbReference type="EMBL" id="LNPX01000028">
    <property type="protein sequence ID" value="OEK56316.1"/>
    <property type="molecule type" value="Genomic_DNA"/>
</dbReference>
<dbReference type="RefSeq" id="WP_069854505.1">
    <property type="nucleotide sequence ID" value="NZ_LNPX01000028.1"/>
</dbReference>
<dbReference type="Gene3D" id="1.10.10.10">
    <property type="entry name" value="Winged helix-like DNA-binding domain superfamily/Winged helix DNA-binding domain"/>
    <property type="match status" value="1"/>
</dbReference>
<reference evidence="3" key="1">
    <citation type="submission" date="2015-11" db="EMBL/GenBank/DDBJ databases">
        <title>Genomic diversity of Staphylococcus saprophyticus strains from urinary tract infections, animal surfaces, and fermented foods.</title>
        <authorList>
            <person name="Wolfe B.E."/>
        </authorList>
    </citation>
    <scope>NUCLEOTIDE SEQUENCE [LARGE SCALE GENOMIC DNA]</scope>
    <source>
        <strain evidence="3">738_7</strain>
    </source>
</reference>
<evidence type="ECO:0000313" key="3">
    <source>
        <dbReference type="Proteomes" id="UP000095464"/>
    </source>
</evidence>
<accession>A0AAP7IE75</accession>
<protein>
    <recommendedName>
        <fullName evidence="1">Peptidase S74 domain-containing protein</fullName>
    </recommendedName>
</protein>
<dbReference type="Pfam" id="PF13884">
    <property type="entry name" value="Peptidase_S74"/>
    <property type="match status" value="1"/>
</dbReference>
<evidence type="ECO:0000259" key="1">
    <source>
        <dbReference type="PROSITE" id="PS51688"/>
    </source>
</evidence>
<gene>
    <name evidence="2" type="ORF">ASS94_06915</name>
</gene>
<dbReference type="PROSITE" id="PS51688">
    <property type="entry name" value="ICA"/>
    <property type="match status" value="1"/>
</dbReference>
<comment type="caution">
    <text evidence="2">The sequence shown here is derived from an EMBL/GenBank/DDBJ whole genome shotgun (WGS) entry which is preliminary data.</text>
</comment>
<dbReference type="Proteomes" id="UP000095464">
    <property type="component" value="Unassembled WGS sequence"/>
</dbReference>
<proteinExistence type="predicted"/>
<dbReference type="InterPro" id="IPR036388">
    <property type="entry name" value="WH-like_DNA-bd_sf"/>
</dbReference>
<name>A0AAP7IE75_9STAP</name>
<evidence type="ECO:0000313" key="2">
    <source>
        <dbReference type="EMBL" id="OEK56316.1"/>
    </source>
</evidence>
<organism evidence="2 3">
    <name type="scientific">Staphylococcus equorum</name>
    <dbReference type="NCBI Taxonomy" id="246432"/>
    <lineage>
        <taxon>Bacteria</taxon>
        <taxon>Bacillati</taxon>
        <taxon>Bacillota</taxon>
        <taxon>Bacilli</taxon>
        <taxon>Bacillales</taxon>
        <taxon>Staphylococcaceae</taxon>
        <taxon>Staphylococcus</taxon>
    </lineage>
</organism>